<name>A0ACC6MEF4_MYCPF</name>
<dbReference type="EMBL" id="JAOXLN010000006">
    <property type="protein sequence ID" value="MDZ5085331.1"/>
    <property type="molecule type" value="Genomic_DNA"/>
</dbReference>
<proteinExistence type="predicted"/>
<evidence type="ECO:0000313" key="2">
    <source>
        <dbReference type="Proteomes" id="UP001289645"/>
    </source>
</evidence>
<protein>
    <submittedName>
        <fullName evidence="1">Uncharacterized protein</fullName>
    </submittedName>
</protein>
<evidence type="ECO:0000313" key="1">
    <source>
        <dbReference type="EMBL" id="MDZ5085331.1"/>
    </source>
</evidence>
<reference evidence="1 2" key="1">
    <citation type="journal article" date="2021" name="Chemosphere">
        <title>Bioballs carrying a syntrophic Rhodococcus and Mycolicibacterium consortium for simultaneous sorption and biodegradation of fuel oil in contaminated freshwater.</title>
        <authorList>
            <person name="Naloka K."/>
            <person name="Polrit D."/>
            <person name="Muangchinda C."/>
            <person name="Thoetkiattikul H."/>
            <person name="Pinyakong O."/>
        </authorList>
    </citation>
    <scope>NUCLEOTIDE SEQUENCE [LARGE SCALE GENOMIC DNA]</scope>
    <source>
        <strain evidence="1 2">J101</strain>
    </source>
</reference>
<accession>A0ACC6MEF4</accession>
<gene>
    <name evidence="1" type="ORF">OHX15_08025</name>
</gene>
<sequence>MLTRMLSGVAAVGAFGLVVPGLAAAQPGPLPNINALPPVNPAEFAVNEGASYSFGAPGGVTCVMDRRTGGYGCSGPLPAAPNGANMVSGYAQGSPGFAVSDRPMYGAIENPRPLPPNTRMSFQTVSCGTDGVVTSCVNTLDQSGFVLSPAGSFTF</sequence>
<dbReference type="Proteomes" id="UP001289645">
    <property type="component" value="Unassembled WGS sequence"/>
</dbReference>
<keyword evidence="2" id="KW-1185">Reference proteome</keyword>
<comment type="caution">
    <text evidence="1">The sequence shown here is derived from an EMBL/GenBank/DDBJ whole genome shotgun (WGS) entry which is preliminary data.</text>
</comment>
<organism evidence="1 2">
    <name type="scientific">Mycolicibacterium parafortuitum</name>
    <name type="common">Mycobacterium parafortuitum</name>
    <dbReference type="NCBI Taxonomy" id="39692"/>
    <lineage>
        <taxon>Bacteria</taxon>
        <taxon>Bacillati</taxon>
        <taxon>Actinomycetota</taxon>
        <taxon>Actinomycetes</taxon>
        <taxon>Mycobacteriales</taxon>
        <taxon>Mycobacteriaceae</taxon>
        <taxon>Mycolicibacterium</taxon>
    </lineage>
</organism>